<dbReference type="OrthoDB" id="1151040at2"/>
<organism evidence="2 3">
    <name type="scientific">Flavobacterium fontis</name>
    <dbReference type="NCBI Taxonomy" id="1124188"/>
    <lineage>
        <taxon>Bacteria</taxon>
        <taxon>Pseudomonadati</taxon>
        <taxon>Bacteroidota</taxon>
        <taxon>Flavobacteriia</taxon>
        <taxon>Flavobacteriales</taxon>
        <taxon>Flavobacteriaceae</taxon>
        <taxon>Flavobacterium</taxon>
    </lineage>
</organism>
<evidence type="ECO:0000313" key="3">
    <source>
        <dbReference type="Proteomes" id="UP000184147"/>
    </source>
</evidence>
<proteinExistence type="predicted"/>
<keyword evidence="1" id="KW-1133">Transmembrane helix</keyword>
<dbReference type="RefSeq" id="WP_073361595.1">
    <property type="nucleotide sequence ID" value="NZ_FQVQ01000002.1"/>
</dbReference>
<sequence>MGYLKITQYLYLVAAGIFAFDAITHWNDEPKPWISVGIALVSLFLFFFRRHFAKKFQDRQNAQGRK</sequence>
<keyword evidence="3" id="KW-1185">Reference proteome</keyword>
<dbReference type="AlphaFoldDB" id="A0A1M4XXJ5"/>
<accession>A0A1M4XXJ5</accession>
<dbReference type="EMBL" id="FQVQ01000002">
    <property type="protein sequence ID" value="SHE98076.1"/>
    <property type="molecule type" value="Genomic_DNA"/>
</dbReference>
<gene>
    <name evidence="2" type="ORF">SAMN05444377_102215</name>
</gene>
<evidence type="ECO:0000313" key="2">
    <source>
        <dbReference type="EMBL" id="SHE98076.1"/>
    </source>
</evidence>
<dbReference type="Proteomes" id="UP000184147">
    <property type="component" value="Unassembled WGS sequence"/>
</dbReference>
<evidence type="ECO:0000256" key="1">
    <source>
        <dbReference type="SAM" id="Phobius"/>
    </source>
</evidence>
<feature type="transmembrane region" description="Helical" evidence="1">
    <location>
        <begin position="32"/>
        <end position="49"/>
    </location>
</feature>
<feature type="transmembrane region" description="Helical" evidence="1">
    <location>
        <begin position="9"/>
        <end position="26"/>
    </location>
</feature>
<protein>
    <submittedName>
        <fullName evidence="2">Uncharacterized protein</fullName>
    </submittedName>
</protein>
<name>A0A1M4XXJ5_9FLAO</name>
<reference evidence="2 3" key="1">
    <citation type="submission" date="2016-11" db="EMBL/GenBank/DDBJ databases">
        <authorList>
            <person name="Jaros S."/>
            <person name="Januszkiewicz K."/>
            <person name="Wedrychowicz H."/>
        </authorList>
    </citation>
    <scope>NUCLEOTIDE SEQUENCE [LARGE SCALE GENOMIC DNA]</scope>
    <source>
        <strain evidence="2 3">DSM 25660</strain>
    </source>
</reference>
<keyword evidence="1" id="KW-0472">Membrane</keyword>
<keyword evidence="1" id="KW-0812">Transmembrane</keyword>
<dbReference type="STRING" id="1124188.SAMN05444377_102215"/>